<dbReference type="Gene3D" id="1.20.1170.10">
    <property type="match status" value="1"/>
</dbReference>
<dbReference type="eggNOG" id="COG0083">
    <property type="taxonomic scope" value="Bacteria"/>
</dbReference>
<evidence type="ECO:0000256" key="2">
    <source>
        <dbReference type="SAM" id="SignalP"/>
    </source>
</evidence>
<accession>A0A073K2R2</accession>
<dbReference type="SUPFAM" id="SSF58100">
    <property type="entry name" value="Bacterial hemolysins"/>
    <property type="match status" value="1"/>
</dbReference>
<evidence type="ECO:0000313" key="4">
    <source>
        <dbReference type="Proteomes" id="UP000027778"/>
    </source>
</evidence>
<dbReference type="Proteomes" id="UP000027778">
    <property type="component" value="Unassembled WGS sequence"/>
</dbReference>
<dbReference type="InterPro" id="IPR008414">
    <property type="entry name" value="HBL"/>
</dbReference>
<dbReference type="STRING" id="574375.AZF08_11895"/>
<evidence type="ECO:0000313" key="3">
    <source>
        <dbReference type="EMBL" id="KEK21599.1"/>
    </source>
</evidence>
<dbReference type="CDD" id="cd22653">
    <property type="entry name" value="ClyA_HblB-like"/>
    <property type="match status" value="1"/>
</dbReference>
<protein>
    <submittedName>
        <fullName evidence="3">Enterotoxin</fullName>
    </submittedName>
</protein>
<dbReference type="AlphaFoldDB" id="A0A073K2R2"/>
<feature type="chain" id="PRO_5001692565" evidence="2">
    <location>
        <begin position="30"/>
        <end position="391"/>
    </location>
</feature>
<feature type="signal peptide" evidence="2">
    <location>
        <begin position="1"/>
        <end position="29"/>
    </location>
</feature>
<proteinExistence type="predicted"/>
<keyword evidence="2" id="KW-0732">Signal</keyword>
<evidence type="ECO:0000256" key="1">
    <source>
        <dbReference type="SAM" id="Coils"/>
    </source>
</evidence>
<dbReference type="GO" id="GO:0016020">
    <property type="term" value="C:membrane"/>
    <property type="evidence" value="ECO:0007669"/>
    <property type="project" value="InterPro"/>
</dbReference>
<keyword evidence="1" id="KW-0175">Coiled coil</keyword>
<gene>
    <name evidence="3" type="ORF">BAGA_27775</name>
</gene>
<dbReference type="PANTHER" id="PTHR38443:SF2">
    <property type="entry name" value="NON-HEMOLYTIC ENTEROTOXIN LYTIC COMPONENT L1"/>
    <property type="match status" value="1"/>
</dbReference>
<organism evidence="3 4">
    <name type="scientific">Bacillus gaemokensis</name>
    <dbReference type="NCBI Taxonomy" id="574375"/>
    <lineage>
        <taxon>Bacteria</taxon>
        <taxon>Bacillati</taxon>
        <taxon>Bacillota</taxon>
        <taxon>Bacilli</taxon>
        <taxon>Bacillales</taxon>
        <taxon>Bacillaceae</taxon>
        <taxon>Bacillus</taxon>
        <taxon>Bacillus cereus group</taxon>
    </lineage>
</organism>
<reference evidence="3 4" key="1">
    <citation type="submission" date="2014-06" db="EMBL/GenBank/DDBJ databases">
        <title>Draft genome sequence of Bacillus gaemokensis JCM 15801 (MCCC 1A00707).</title>
        <authorList>
            <person name="Lai Q."/>
            <person name="Liu Y."/>
            <person name="Shao Z."/>
        </authorList>
    </citation>
    <scope>NUCLEOTIDE SEQUENCE [LARGE SCALE GENOMIC DNA]</scope>
    <source>
        <strain evidence="3 4">JCM 15801</strain>
    </source>
</reference>
<dbReference type="RefSeq" id="WP_033679067.1">
    <property type="nucleotide sequence ID" value="NZ_JOTM01000079.1"/>
</dbReference>
<dbReference type="PANTHER" id="PTHR38443">
    <property type="match status" value="1"/>
</dbReference>
<keyword evidence="4" id="KW-1185">Reference proteome</keyword>
<dbReference type="EMBL" id="JOTM01000079">
    <property type="protein sequence ID" value="KEK21599.1"/>
    <property type="molecule type" value="Genomic_DNA"/>
</dbReference>
<dbReference type="Pfam" id="PF05791">
    <property type="entry name" value="Bacillus_HBL"/>
    <property type="match status" value="1"/>
</dbReference>
<dbReference type="InterPro" id="IPR052785">
    <property type="entry name" value="Enterotoxin_cmpnt"/>
</dbReference>
<name>A0A073K2R2_9BACI</name>
<sequence>MNKPYKVMALSTVIATIAAGSITPSYASAAENTTKPAPIYADATNNYPEYPEYPEYSLGPEGLKDALEKTGSNMLVMDLYALTIIKQANVNFDGLTAISNDLQTGMKNNLDVSRVNAKQWLDDLKPQVIKTNQNIINYNTEFQNYYDALLEAANNKDKETIKAVLIELKDSISKNRDAVDKLGKDLIAFRDKLALDTQNFKSNTDTITGILTGEKNGIPDMKKQIEVNYKLIDENNKVYIASSVATALGAYLTATVIFAPIGAAGLGGGIYGITTSQQQINSAYEKIKQLTTNISTAELQVAKLTVLEQNTKNLVETVGAAVTATEKIKDQWTTMGVKYQSLLENVDKMNSDQIAIIIKSKLNTAKGSWNDVNQYAQNIQNGEIKFVEEKK</sequence>
<dbReference type="OrthoDB" id="2925033at2"/>
<comment type="caution">
    <text evidence="3">The sequence shown here is derived from an EMBL/GenBank/DDBJ whole genome shotgun (WGS) entry which is preliminary data.</text>
</comment>
<feature type="coiled-coil region" evidence="1">
    <location>
        <begin position="273"/>
        <end position="300"/>
    </location>
</feature>